<name>A0A392SCJ9_9FABA</name>
<organism evidence="1 2">
    <name type="scientific">Trifolium medium</name>
    <dbReference type="NCBI Taxonomy" id="97028"/>
    <lineage>
        <taxon>Eukaryota</taxon>
        <taxon>Viridiplantae</taxon>
        <taxon>Streptophyta</taxon>
        <taxon>Embryophyta</taxon>
        <taxon>Tracheophyta</taxon>
        <taxon>Spermatophyta</taxon>
        <taxon>Magnoliopsida</taxon>
        <taxon>eudicotyledons</taxon>
        <taxon>Gunneridae</taxon>
        <taxon>Pentapetalae</taxon>
        <taxon>rosids</taxon>
        <taxon>fabids</taxon>
        <taxon>Fabales</taxon>
        <taxon>Fabaceae</taxon>
        <taxon>Papilionoideae</taxon>
        <taxon>50 kb inversion clade</taxon>
        <taxon>NPAAA clade</taxon>
        <taxon>Hologalegina</taxon>
        <taxon>IRL clade</taxon>
        <taxon>Trifolieae</taxon>
        <taxon>Trifolium</taxon>
    </lineage>
</organism>
<comment type="caution">
    <text evidence="1">The sequence shown here is derived from an EMBL/GenBank/DDBJ whole genome shotgun (WGS) entry which is preliminary data.</text>
</comment>
<evidence type="ECO:0000313" key="2">
    <source>
        <dbReference type="Proteomes" id="UP000265520"/>
    </source>
</evidence>
<protein>
    <submittedName>
        <fullName evidence="1">Cellular nucleic acid-binding protein</fullName>
    </submittedName>
</protein>
<keyword evidence="2" id="KW-1185">Reference proteome</keyword>
<reference evidence="1 2" key="1">
    <citation type="journal article" date="2018" name="Front. Plant Sci.">
        <title>Red Clover (Trifolium pratense) and Zigzag Clover (T. medium) - A Picture of Genomic Similarities and Differences.</title>
        <authorList>
            <person name="Dluhosova J."/>
            <person name="Istvanek J."/>
            <person name="Nedelnik J."/>
            <person name="Repkova J."/>
        </authorList>
    </citation>
    <scope>NUCLEOTIDE SEQUENCE [LARGE SCALE GENOMIC DNA]</scope>
    <source>
        <strain evidence="2">cv. 10/8</strain>
        <tissue evidence="1">Leaf</tissue>
    </source>
</reference>
<dbReference type="Proteomes" id="UP000265520">
    <property type="component" value="Unassembled WGS sequence"/>
</dbReference>
<dbReference type="EMBL" id="LXQA010347048">
    <property type="protein sequence ID" value="MCI45670.1"/>
    <property type="molecule type" value="Genomic_DNA"/>
</dbReference>
<dbReference type="AlphaFoldDB" id="A0A392SCJ9"/>
<proteinExistence type="predicted"/>
<evidence type="ECO:0000313" key="1">
    <source>
        <dbReference type="EMBL" id="MCI45670.1"/>
    </source>
</evidence>
<sequence>MCSREVERSLKEQEDVFIMFASLMMEEKSEVGALPIVWEFPDVFPDDISDLPPEREVKFAIDVVPGTSPISMTPYRMSAAV</sequence>
<accession>A0A392SCJ9</accession>